<dbReference type="PRINTS" id="PR00077">
    <property type="entry name" value="GPDHDRGNASE"/>
</dbReference>
<comment type="caution">
    <text evidence="5">The sequence shown here is derived from an EMBL/GenBank/DDBJ whole genome shotgun (WGS) entry which is preliminary data.</text>
</comment>
<dbReference type="PANTHER" id="PTHR11728:SF1">
    <property type="entry name" value="GLYCEROL-3-PHOSPHATE DEHYDROGENASE [NAD(+)] 2, CHLOROPLASTIC"/>
    <property type="match status" value="1"/>
</dbReference>
<dbReference type="GO" id="GO:0005829">
    <property type="term" value="C:cytosol"/>
    <property type="evidence" value="ECO:0007669"/>
    <property type="project" value="TreeGrafter"/>
</dbReference>
<dbReference type="NCBIfam" id="NF000940">
    <property type="entry name" value="PRK00094.1-2"/>
    <property type="match status" value="1"/>
</dbReference>
<gene>
    <name evidence="5" type="ORF">S01H1_45136</name>
</gene>
<evidence type="ECO:0000256" key="1">
    <source>
        <dbReference type="ARBA" id="ARBA00011009"/>
    </source>
</evidence>
<dbReference type="Pfam" id="PF07479">
    <property type="entry name" value="NAD_Gly3P_dh_C"/>
    <property type="match status" value="1"/>
</dbReference>
<keyword evidence="3" id="KW-0520">NAD</keyword>
<proteinExistence type="inferred from homology"/>
<sequence length="169" mass="17724">QHLLQRGVFRIYTNTDVLGCELGGALKNVVAIASGIAQGLFVGDNTRAAVMTRGLAELTRLGVAMGANPATFYGLAGMGDLMVTCMSPHSRNRHVGEQLGLGIPIDEILGDMTMVAEGVKTASTVHEMAAEYDIAMPVCESVYQVVTGEITAPEAYTGLRQAGQEAQPG</sequence>
<dbReference type="InterPro" id="IPR006168">
    <property type="entry name" value="G3P_DH_NAD-dep"/>
</dbReference>
<evidence type="ECO:0000259" key="4">
    <source>
        <dbReference type="Pfam" id="PF07479"/>
    </source>
</evidence>
<dbReference type="GO" id="GO:0005975">
    <property type="term" value="P:carbohydrate metabolic process"/>
    <property type="evidence" value="ECO:0007669"/>
    <property type="project" value="InterPro"/>
</dbReference>
<dbReference type="Gene3D" id="1.10.1040.10">
    <property type="entry name" value="N-(1-d-carboxylethyl)-l-norvaline Dehydrogenase, domain 2"/>
    <property type="match status" value="1"/>
</dbReference>
<dbReference type="InterPro" id="IPR008927">
    <property type="entry name" value="6-PGluconate_DH-like_C_sf"/>
</dbReference>
<dbReference type="SUPFAM" id="SSF48179">
    <property type="entry name" value="6-phosphogluconate dehydrogenase C-terminal domain-like"/>
    <property type="match status" value="1"/>
</dbReference>
<dbReference type="InterPro" id="IPR006109">
    <property type="entry name" value="G3P_DH_NAD-dep_C"/>
</dbReference>
<organism evidence="5">
    <name type="scientific">marine sediment metagenome</name>
    <dbReference type="NCBI Taxonomy" id="412755"/>
    <lineage>
        <taxon>unclassified sequences</taxon>
        <taxon>metagenomes</taxon>
        <taxon>ecological metagenomes</taxon>
    </lineage>
</organism>
<dbReference type="EMBL" id="BARS01028821">
    <property type="protein sequence ID" value="GAF99611.1"/>
    <property type="molecule type" value="Genomic_DNA"/>
</dbReference>
<protein>
    <recommendedName>
        <fullName evidence="4">Glycerol-3-phosphate dehydrogenase NAD-dependent C-terminal domain-containing protein</fullName>
    </recommendedName>
</protein>
<comment type="similarity">
    <text evidence="1">Belongs to the NAD-dependent glycerol-3-phosphate dehydrogenase family.</text>
</comment>
<reference evidence="5" key="1">
    <citation type="journal article" date="2014" name="Front. Microbiol.">
        <title>High frequency of phylogenetically diverse reductive dehalogenase-homologous genes in deep subseafloor sedimentary metagenomes.</title>
        <authorList>
            <person name="Kawai M."/>
            <person name="Futagami T."/>
            <person name="Toyoda A."/>
            <person name="Takaki Y."/>
            <person name="Nishi S."/>
            <person name="Hori S."/>
            <person name="Arai W."/>
            <person name="Tsubouchi T."/>
            <person name="Morono Y."/>
            <person name="Uchiyama I."/>
            <person name="Ito T."/>
            <person name="Fujiyama A."/>
            <person name="Inagaki F."/>
            <person name="Takami H."/>
        </authorList>
    </citation>
    <scope>NUCLEOTIDE SEQUENCE</scope>
    <source>
        <strain evidence="5">Expedition CK06-06</strain>
    </source>
</reference>
<name>X0UK05_9ZZZZ</name>
<feature type="non-terminal residue" evidence="5">
    <location>
        <position position="1"/>
    </location>
</feature>
<dbReference type="AlphaFoldDB" id="X0UK05"/>
<accession>X0UK05</accession>
<dbReference type="InterPro" id="IPR013328">
    <property type="entry name" value="6PGD_dom2"/>
</dbReference>
<evidence type="ECO:0000256" key="2">
    <source>
        <dbReference type="ARBA" id="ARBA00023002"/>
    </source>
</evidence>
<dbReference type="GO" id="GO:0006072">
    <property type="term" value="P:glycerol-3-phosphate metabolic process"/>
    <property type="evidence" value="ECO:0007669"/>
    <property type="project" value="InterPro"/>
</dbReference>
<feature type="domain" description="Glycerol-3-phosphate dehydrogenase NAD-dependent C-terminal" evidence="4">
    <location>
        <begin position="16"/>
        <end position="155"/>
    </location>
</feature>
<evidence type="ECO:0000313" key="5">
    <source>
        <dbReference type="EMBL" id="GAF99611.1"/>
    </source>
</evidence>
<keyword evidence="2" id="KW-0560">Oxidoreductase</keyword>
<dbReference type="PANTHER" id="PTHR11728">
    <property type="entry name" value="GLYCEROL-3-PHOSPHATE DEHYDROGENASE"/>
    <property type="match status" value="1"/>
</dbReference>
<dbReference type="GO" id="GO:0047952">
    <property type="term" value="F:glycerol-3-phosphate dehydrogenase [NAD(P)+] activity"/>
    <property type="evidence" value="ECO:0007669"/>
    <property type="project" value="TreeGrafter"/>
</dbReference>
<evidence type="ECO:0000256" key="3">
    <source>
        <dbReference type="ARBA" id="ARBA00023027"/>
    </source>
</evidence>
<dbReference type="PROSITE" id="PS00957">
    <property type="entry name" value="NAD_G3PDH"/>
    <property type="match status" value="1"/>
</dbReference>
<dbReference type="FunFam" id="1.10.1040.10:FF:000001">
    <property type="entry name" value="Glycerol-3-phosphate dehydrogenase [NAD(P)+]"/>
    <property type="match status" value="1"/>
</dbReference>